<proteinExistence type="inferred from homology"/>
<keyword evidence="2" id="KW-0805">Transcription regulation</keyword>
<keyword evidence="3" id="KW-0238">DNA-binding</keyword>
<dbReference type="InterPro" id="IPR005119">
    <property type="entry name" value="LysR_subst-bd"/>
</dbReference>
<sequence length="267" mass="30714">METNDLIIFLKVAELGSFSKAAEQLGYVQPNVTARIKILEDELQAPLFKRTNRGVSLLPEGKVLFEYASQVINLISEAKEKITHTPSLLKIGATPTITTNYLSHYLLNGSDQFSLYTRPAHELLSLLKTSTLDIIFINRDLQENEFELVHTFHEKISWLGAKNIGFSDFRHMTAFVSRDADCPYRKATLHFLQKRKRHWKVVEIDSLELILSMIKNCKGMAILPTKMCSDNIIEYPVKKTSLDDVKINIYKQNNRVFHLDFLDAFYD</sequence>
<dbReference type="SUPFAM" id="SSF53850">
    <property type="entry name" value="Periplasmic binding protein-like II"/>
    <property type="match status" value="1"/>
</dbReference>
<accession>A0A0A6VFU6</accession>
<dbReference type="InterPro" id="IPR036388">
    <property type="entry name" value="WH-like_DNA-bd_sf"/>
</dbReference>
<dbReference type="Gene3D" id="3.40.190.290">
    <property type="match status" value="1"/>
</dbReference>
<evidence type="ECO:0000256" key="1">
    <source>
        <dbReference type="ARBA" id="ARBA00009437"/>
    </source>
</evidence>
<reference evidence="6 7" key="1">
    <citation type="submission" date="2014-10" db="EMBL/GenBank/DDBJ databases">
        <title>Draft genome of phytase producing Bacillus ginsengihumi strain M2.11.</title>
        <authorList>
            <person name="Toymentseva A."/>
            <person name="Boulygina E.A."/>
            <person name="Kazakov S.V."/>
            <person name="Kayumov I."/>
            <person name="Suleimanova A.D."/>
            <person name="Mardanova A.M."/>
            <person name="Maria S.N."/>
            <person name="Sergey M.Y."/>
            <person name="Sharipova M.R."/>
        </authorList>
    </citation>
    <scope>NUCLEOTIDE SEQUENCE [LARGE SCALE GENOMIC DNA]</scope>
    <source>
        <strain evidence="6 7">M2.11</strain>
    </source>
</reference>
<dbReference type="GO" id="GO:0003700">
    <property type="term" value="F:DNA-binding transcription factor activity"/>
    <property type="evidence" value="ECO:0007669"/>
    <property type="project" value="InterPro"/>
</dbReference>
<dbReference type="Proteomes" id="UP000030588">
    <property type="component" value="Unassembled WGS sequence"/>
</dbReference>
<dbReference type="Gene3D" id="1.10.10.10">
    <property type="entry name" value="Winged helix-like DNA-binding domain superfamily/Winged helix DNA-binding domain"/>
    <property type="match status" value="1"/>
</dbReference>
<dbReference type="InterPro" id="IPR000847">
    <property type="entry name" value="LysR_HTH_N"/>
</dbReference>
<dbReference type="EMBL" id="JRUN01000022">
    <property type="protein sequence ID" value="KHD85499.1"/>
    <property type="molecule type" value="Genomic_DNA"/>
</dbReference>
<dbReference type="PANTHER" id="PTHR30126">
    <property type="entry name" value="HTH-TYPE TRANSCRIPTIONAL REGULATOR"/>
    <property type="match status" value="1"/>
</dbReference>
<dbReference type="RefSeq" id="WP_035354523.1">
    <property type="nucleotide sequence ID" value="NZ_JRUN01000022.1"/>
</dbReference>
<comment type="similarity">
    <text evidence="1">Belongs to the LysR transcriptional regulatory family.</text>
</comment>
<evidence type="ECO:0000313" key="6">
    <source>
        <dbReference type="EMBL" id="KHD85499.1"/>
    </source>
</evidence>
<dbReference type="PRINTS" id="PR00039">
    <property type="entry name" value="HTHLYSR"/>
</dbReference>
<dbReference type="PROSITE" id="PS50931">
    <property type="entry name" value="HTH_LYSR"/>
    <property type="match status" value="1"/>
</dbReference>
<dbReference type="OrthoDB" id="8479357at2"/>
<dbReference type="FunFam" id="1.10.10.10:FF:000001">
    <property type="entry name" value="LysR family transcriptional regulator"/>
    <property type="match status" value="1"/>
</dbReference>
<organism evidence="6 7">
    <name type="scientific">Heyndrickxia ginsengihumi</name>
    <dbReference type="NCBI Taxonomy" id="363870"/>
    <lineage>
        <taxon>Bacteria</taxon>
        <taxon>Bacillati</taxon>
        <taxon>Bacillota</taxon>
        <taxon>Bacilli</taxon>
        <taxon>Bacillales</taxon>
        <taxon>Bacillaceae</taxon>
        <taxon>Heyndrickxia</taxon>
    </lineage>
</organism>
<gene>
    <name evidence="6" type="ORF">NG54_08990</name>
</gene>
<dbReference type="AlphaFoldDB" id="A0A0A6VFU6"/>
<keyword evidence="4" id="KW-0804">Transcription</keyword>
<name>A0A0A6VFU6_9BACI</name>
<dbReference type="InterPro" id="IPR036390">
    <property type="entry name" value="WH_DNA-bd_sf"/>
</dbReference>
<dbReference type="SUPFAM" id="SSF46785">
    <property type="entry name" value="Winged helix' DNA-binding domain"/>
    <property type="match status" value="1"/>
</dbReference>
<dbReference type="Pfam" id="PF00126">
    <property type="entry name" value="HTH_1"/>
    <property type="match status" value="1"/>
</dbReference>
<evidence type="ECO:0000256" key="2">
    <source>
        <dbReference type="ARBA" id="ARBA00023015"/>
    </source>
</evidence>
<evidence type="ECO:0000256" key="3">
    <source>
        <dbReference type="ARBA" id="ARBA00023125"/>
    </source>
</evidence>
<evidence type="ECO:0000313" key="7">
    <source>
        <dbReference type="Proteomes" id="UP000030588"/>
    </source>
</evidence>
<comment type="caution">
    <text evidence="6">The sequence shown here is derived from an EMBL/GenBank/DDBJ whole genome shotgun (WGS) entry which is preliminary data.</text>
</comment>
<dbReference type="STRING" id="363870.NG54_08990"/>
<feature type="domain" description="HTH lysR-type" evidence="5">
    <location>
        <begin position="1"/>
        <end position="58"/>
    </location>
</feature>
<dbReference type="GO" id="GO:0000976">
    <property type="term" value="F:transcription cis-regulatory region binding"/>
    <property type="evidence" value="ECO:0007669"/>
    <property type="project" value="TreeGrafter"/>
</dbReference>
<protein>
    <recommendedName>
        <fullName evidence="5">HTH lysR-type domain-containing protein</fullName>
    </recommendedName>
</protein>
<evidence type="ECO:0000259" key="5">
    <source>
        <dbReference type="PROSITE" id="PS50931"/>
    </source>
</evidence>
<dbReference type="PANTHER" id="PTHR30126:SF93">
    <property type="entry name" value="HTH LYSR-TYPE DOMAIN-CONTAINING PROTEIN"/>
    <property type="match status" value="1"/>
</dbReference>
<evidence type="ECO:0000256" key="4">
    <source>
        <dbReference type="ARBA" id="ARBA00023163"/>
    </source>
</evidence>
<dbReference type="CDD" id="cd05466">
    <property type="entry name" value="PBP2_LTTR_substrate"/>
    <property type="match status" value="1"/>
</dbReference>
<dbReference type="Pfam" id="PF03466">
    <property type="entry name" value="LysR_substrate"/>
    <property type="match status" value="1"/>
</dbReference>